<dbReference type="GO" id="GO:0009100">
    <property type="term" value="P:glycoprotein metabolic process"/>
    <property type="evidence" value="ECO:0007669"/>
    <property type="project" value="UniProtKB-ARBA"/>
</dbReference>
<dbReference type="Pfam" id="PF04991">
    <property type="entry name" value="LicD"/>
    <property type="match status" value="1"/>
</dbReference>
<evidence type="ECO:0000313" key="3">
    <source>
        <dbReference type="EMBL" id="CAF1158690.1"/>
    </source>
</evidence>
<dbReference type="PANTHER" id="PTHR43404">
    <property type="entry name" value="LIPOPOLYSACCHARIDE CHOLINEPHOSPHOTRANSFERASE LICD"/>
    <property type="match status" value="1"/>
</dbReference>
<protein>
    <recommendedName>
        <fullName evidence="2">LicD/FKTN/FKRP nucleotidyltransferase domain-containing protein</fullName>
    </recommendedName>
</protein>
<proteinExistence type="predicted"/>
<feature type="region of interest" description="Disordered" evidence="1">
    <location>
        <begin position="220"/>
        <end position="247"/>
    </location>
</feature>
<dbReference type="Proteomes" id="UP000663836">
    <property type="component" value="Unassembled WGS sequence"/>
</dbReference>
<comment type="caution">
    <text evidence="4">The sequence shown here is derived from an EMBL/GenBank/DDBJ whole genome shotgun (WGS) entry which is preliminary data.</text>
</comment>
<reference evidence="4" key="1">
    <citation type="submission" date="2021-02" db="EMBL/GenBank/DDBJ databases">
        <authorList>
            <person name="Nowell W R."/>
        </authorList>
    </citation>
    <scope>NUCLEOTIDE SEQUENCE</scope>
</reference>
<accession>A0A819VTQ1</accession>
<gene>
    <name evidence="4" type="ORF">JBS370_LOCUS32343</name>
    <name evidence="3" type="ORF">ZHD862_LOCUS20564</name>
</gene>
<dbReference type="AlphaFoldDB" id="A0A819VTQ1"/>
<dbReference type="EMBL" id="CAJOBD010008503">
    <property type="protein sequence ID" value="CAF4114317.1"/>
    <property type="molecule type" value="Genomic_DNA"/>
</dbReference>
<dbReference type="Proteomes" id="UP000663864">
    <property type="component" value="Unassembled WGS sequence"/>
</dbReference>
<evidence type="ECO:0000256" key="1">
    <source>
        <dbReference type="SAM" id="MobiDB-lite"/>
    </source>
</evidence>
<dbReference type="PANTHER" id="PTHR43404:SF2">
    <property type="entry name" value="LIPOPOLYSACCHARIDE CHOLINEPHOSPHOTRANSFERASE LICD"/>
    <property type="match status" value="1"/>
</dbReference>
<evidence type="ECO:0000313" key="5">
    <source>
        <dbReference type="Proteomes" id="UP000663836"/>
    </source>
</evidence>
<dbReference type="InterPro" id="IPR052942">
    <property type="entry name" value="LPS_cholinephosphotransferase"/>
</dbReference>
<evidence type="ECO:0000313" key="4">
    <source>
        <dbReference type="EMBL" id="CAF4114317.1"/>
    </source>
</evidence>
<name>A0A819VTQ1_9BILA</name>
<feature type="compositionally biased region" description="Basic and acidic residues" evidence="1">
    <location>
        <begin position="238"/>
        <end position="247"/>
    </location>
</feature>
<dbReference type="InterPro" id="IPR007074">
    <property type="entry name" value="LicD/FKTN/FKRP_NTP_transf"/>
</dbReference>
<dbReference type="EMBL" id="CAJNOT010001176">
    <property type="protein sequence ID" value="CAF1158690.1"/>
    <property type="molecule type" value="Genomic_DNA"/>
</dbReference>
<organism evidence="4 5">
    <name type="scientific">Rotaria sordida</name>
    <dbReference type="NCBI Taxonomy" id="392033"/>
    <lineage>
        <taxon>Eukaryota</taxon>
        <taxon>Metazoa</taxon>
        <taxon>Spiralia</taxon>
        <taxon>Gnathifera</taxon>
        <taxon>Rotifera</taxon>
        <taxon>Eurotatoria</taxon>
        <taxon>Bdelloidea</taxon>
        <taxon>Philodinida</taxon>
        <taxon>Philodinidae</taxon>
        <taxon>Rotaria</taxon>
    </lineage>
</organism>
<feature type="domain" description="LicD/FKTN/FKRP nucleotidyltransferase" evidence="2">
    <location>
        <begin position="37"/>
        <end position="134"/>
    </location>
</feature>
<sequence>MASTELMISEKVLKLTSQEMVDVIYDTLEIVDEILHSAKIEYTLFGGTMLGSRRHGGLIPWDDDGDIAIQRNDEQKLLTLKETFADRGLILGVEPLFGYRVWDPRRTVFQVRHQLYVPFVDIFLIDTDVNQYVYITEEAKKMFPYEPLPFGCFQRLVDVPFGHLTLRGLNSDDTQRHLNENYGSDWNQVAWRDYDHLTGEILSKICVALDDPNLLRPALHSQHNDIKPSPSVLTMKSTDVHNDRSDS</sequence>
<evidence type="ECO:0000259" key="2">
    <source>
        <dbReference type="Pfam" id="PF04991"/>
    </source>
</evidence>